<keyword evidence="1" id="KW-0472">Membrane</keyword>
<protein>
    <recommendedName>
        <fullName evidence="4">DUF3309 domain-containing protein</fullName>
    </recommendedName>
</protein>
<accession>A0A512JIE4</accession>
<keyword evidence="3" id="KW-1185">Reference proteome</keyword>
<gene>
    <name evidence="2" type="ORF">MGN01_14970</name>
</gene>
<keyword evidence="1" id="KW-0812">Transmembrane</keyword>
<name>A0A512JIE4_9HYPH</name>
<dbReference type="Proteomes" id="UP000321750">
    <property type="component" value="Unassembled WGS sequence"/>
</dbReference>
<comment type="caution">
    <text evidence="2">The sequence shown here is derived from an EMBL/GenBank/DDBJ whole genome shotgun (WGS) entry which is preliminary data.</text>
</comment>
<evidence type="ECO:0000256" key="1">
    <source>
        <dbReference type="SAM" id="Phobius"/>
    </source>
</evidence>
<evidence type="ECO:0000313" key="3">
    <source>
        <dbReference type="Proteomes" id="UP000321750"/>
    </source>
</evidence>
<evidence type="ECO:0000313" key="2">
    <source>
        <dbReference type="EMBL" id="GEP09652.1"/>
    </source>
</evidence>
<dbReference type="AlphaFoldDB" id="A0A512JIE4"/>
<proteinExistence type="predicted"/>
<reference evidence="2 3" key="1">
    <citation type="submission" date="2019-07" db="EMBL/GenBank/DDBJ databases">
        <title>Whole genome shotgun sequence of Methylobacterium gnaphalii NBRC 107716.</title>
        <authorList>
            <person name="Hosoyama A."/>
            <person name="Uohara A."/>
            <person name="Ohji S."/>
            <person name="Ichikawa N."/>
        </authorList>
    </citation>
    <scope>NUCLEOTIDE SEQUENCE [LARGE SCALE GENOMIC DNA]</scope>
    <source>
        <strain evidence="2 3">NBRC 107716</strain>
    </source>
</reference>
<feature type="transmembrane region" description="Helical" evidence="1">
    <location>
        <begin position="47"/>
        <end position="64"/>
    </location>
</feature>
<keyword evidence="1" id="KW-1133">Transmembrane helix</keyword>
<dbReference type="EMBL" id="BJZV01000006">
    <property type="protein sequence ID" value="GEP09652.1"/>
    <property type="molecule type" value="Genomic_DNA"/>
</dbReference>
<organism evidence="2 3">
    <name type="scientific">Methylobacterium gnaphalii</name>
    <dbReference type="NCBI Taxonomy" id="1010610"/>
    <lineage>
        <taxon>Bacteria</taxon>
        <taxon>Pseudomonadati</taxon>
        <taxon>Pseudomonadota</taxon>
        <taxon>Alphaproteobacteria</taxon>
        <taxon>Hyphomicrobiales</taxon>
        <taxon>Methylobacteriaceae</taxon>
        <taxon>Methylobacterium</taxon>
    </lineage>
</organism>
<sequence length="66" mass="6857">MNGLAQATVPERPERPSMVTIILIILILLLFGGGNFLGGGAYRGPGFGLGGILLIVLIVLLLTGRI</sequence>
<evidence type="ECO:0008006" key="4">
    <source>
        <dbReference type="Google" id="ProtNLM"/>
    </source>
</evidence>
<feature type="transmembrane region" description="Helical" evidence="1">
    <location>
        <begin position="21"/>
        <end position="41"/>
    </location>
</feature>